<dbReference type="GO" id="GO:0043041">
    <property type="term" value="P:amino acid activation for nonribosomal peptide biosynthetic process"/>
    <property type="evidence" value="ECO:0007669"/>
    <property type="project" value="TreeGrafter"/>
</dbReference>
<dbReference type="GO" id="GO:0044550">
    <property type="term" value="P:secondary metabolite biosynthetic process"/>
    <property type="evidence" value="ECO:0007669"/>
    <property type="project" value="TreeGrafter"/>
</dbReference>
<keyword evidence="7" id="KW-1185">Reference proteome</keyword>
<keyword evidence="3" id="KW-0597">Phosphoprotein</keyword>
<accession>A0A1H9WUA1</accession>
<dbReference type="InterPro" id="IPR009081">
    <property type="entry name" value="PP-bd_ACP"/>
</dbReference>
<reference evidence="7" key="1">
    <citation type="submission" date="2016-10" db="EMBL/GenBank/DDBJ databases">
        <authorList>
            <person name="Varghese N."/>
            <person name="Submissions S."/>
        </authorList>
    </citation>
    <scope>NUCLEOTIDE SEQUENCE [LARGE SCALE GENOMIC DNA]</scope>
    <source>
        <strain evidence="7">CGMCC 4.578</strain>
    </source>
</reference>
<evidence type="ECO:0000256" key="2">
    <source>
        <dbReference type="ARBA" id="ARBA00022450"/>
    </source>
</evidence>
<protein>
    <submittedName>
        <fullName evidence="6">HxxPF-repeated domain-containing protein</fullName>
    </submittedName>
</protein>
<dbReference type="InterPro" id="IPR023213">
    <property type="entry name" value="CAT-like_dom_sf"/>
</dbReference>
<dbReference type="Pfam" id="PF00550">
    <property type="entry name" value="PP-binding"/>
    <property type="match status" value="1"/>
</dbReference>
<organism evidence="6 7">
    <name type="scientific">Lentzea flaviverrucosa</name>
    <dbReference type="NCBI Taxonomy" id="200379"/>
    <lineage>
        <taxon>Bacteria</taxon>
        <taxon>Bacillati</taxon>
        <taxon>Actinomycetota</taxon>
        <taxon>Actinomycetes</taxon>
        <taxon>Pseudonocardiales</taxon>
        <taxon>Pseudonocardiaceae</taxon>
        <taxon>Lentzea</taxon>
    </lineage>
</organism>
<dbReference type="InterPro" id="IPR036736">
    <property type="entry name" value="ACP-like_sf"/>
</dbReference>
<dbReference type="GO" id="GO:0031177">
    <property type="term" value="F:phosphopantetheine binding"/>
    <property type="evidence" value="ECO:0007669"/>
    <property type="project" value="InterPro"/>
</dbReference>
<evidence type="ECO:0000313" key="7">
    <source>
        <dbReference type="Proteomes" id="UP000199028"/>
    </source>
</evidence>
<sequence length="524" mass="57372">MQDVTEKERSLWLLQQLVPVSGVSNIPVGVRVEGHVRWWPMQQAMNLVVARHRALRTVYRTDGDVPRRYLSDVDVEIETVAVPANGLDDALAEFAARPFALDGSPLVRAGLFPSAEGDVFCAVAHHLVFDAGSSRVLINDLLTAYAHFSNDVPLPPGWSDEVPGPGELAPTAEARSFWSELLDGARPAGMKLHIGRPEPASPTLDGDVLQLDLPDTTVSAIRSLSKRAKTTENAVYLAAFYLLLLRNGAADDLVVGVPIDVHGVRRAASIGNHANTFALRQRVNREWSFAELARRTRDLLVEVMRNGAMPADDFLEHLRGDPAEWRTTPFRHMFNYLPAATPEDASLDERPVRTFRLHNGASRFDFEFLVMPGTNGASLRITFSREVHDRADLEKLAAEYGALLVAAADGPDRRLDDVLPLPDRAPAPAEVTAPPTEVSPQEGEMDELLLSQLVALWERLLKRSDLTPDSHFFTEGGRSLLAARLINEAGRIAGVKVKLSRLFAAPTPRGLASHIIAARAKATG</sequence>
<feature type="domain" description="Carrier" evidence="5">
    <location>
        <begin position="444"/>
        <end position="519"/>
    </location>
</feature>
<evidence type="ECO:0000256" key="1">
    <source>
        <dbReference type="ARBA" id="ARBA00001957"/>
    </source>
</evidence>
<evidence type="ECO:0000256" key="3">
    <source>
        <dbReference type="ARBA" id="ARBA00022553"/>
    </source>
</evidence>
<dbReference type="SUPFAM" id="SSF52777">
    <property type="entry name" value="CoA-dependent acyltransferases"/>
    <property type="match status" value="2"/>
</dbReference>
<dbReference type="GO" id="GO:0003824">
    <property type="term" value="F:catalytic activity"/>
    <property type="evidence" value="ECO:0007669"/>
    <property type="project" value="InterPro"/>
</dbReference>
<feature type="region of interest" description="Disordered" evidence="4">
    <location>
        <begin position="421"/>
        <end position="441"/>
    </location>
</feature>
<proteinExistence type="predicted"/>
<dbReference type="SMART" id="SM00823">
    <property type="entry name" value="PKS_PP"/>
    <property type="match status" value="1"/>
</dbReference>
<dbReference type="Gene3D" id="1.10.1200.10">
    <property type="entry name" value="ACP-like"/>
    <property type="match status" value="1"/>
</dbReference>
<dbReference type="AlphaFoldDB" id="A0A1H9WUA1"/>
<dbReference type="GO" id="GO:0005737">
    <property type="term" value="C:cytoplasm"/>
    <property type="evidence" value="ECO:0007669"/>
    <property type="project" value="TreeGrafter"/>
</dbReference>
<dbReference type="InterPro" id="IPR020806">
    <property type="entry name" value="PKS_PP-bd"/>
</dbReference>
<dbReference type="PANTHER" id="PTHR45527">
    <property type="entry name" value="NONRIBOSOMAL PEPTIDE SYNTHETASE"/>
    <property type="match status" value="1"/>
</dbReference>
<dbReference type="Gene3D" id="3.30.559.30">
    <property type="entry name" value="Nonribosomal peptide synthetase, condensation domain"/>
    <property type="match status" value="1"/>
</dbReference>
<dbReference type="GO" id="GO:0008610">
    <property type="term" value="P:lipid biosynthetic process"/>
    <property type="evidence" value="ECO:0007669"/>
    <property type="project" value="UniProtKB-ARBA"/>
</dbReference>
<comment type="cofactor">
    <cofactor evidence="1">
        <name>pantetheine 4'-phosphate</name>
        <dbReference type="ChEBI" id="CHEBI:47942"/>
    </cofactor>
</comment>
<dbReference type="SUPFAM" id="SSF47336">
    <property type="entry name" value="ACP-like"/>
    <property type="match status" value="1"/>
</dbReference>
<gene>
    <name evidence="6" type="ORF">SAMN05216195_112239</name>
</gene>
<dbReference type="EMBL" id="FOFT01000012">
    <property type="protein sequence ID" value="SES37518.1"/>
    <property type="molecule type" value="Genomic_DNA"/>
</dbReference>
<name>A0A1H9WUA1_9PSEU</name>
<dbReference type="PROSITE" id="PS50075">
    <property type="entry name" value="CARRIER"/>
    <property type="match status" value="1"/>
</dbReference>
<evidence type="ECO:0000256" key="4">
    <source>
        <dbReference type="SAM" id="MobiDB-lite"/>
    </source>
</evidence>
<evidence type="ECO:0000259" key="5">
    <source>
        <dbReference type="PROSITE" id="PS50075"/>
    </source>
</evidence>
<keyword evidence="2" id="KW-0596">Phosphopantetheine</keyword>
<evidence type="ECO:0000313" key="6">
    <source>
        <dbReference type="EMBL" id="SES37518.1"/>
    </source>
</evidence>
<dbReference type="Pfam" id="PF00668">
    <property type="entry name" value="Condensation"/>
    <property type="match status" value="1"/>
</dbReference>
<dbReference type="PANTHER" id="PTHR45527:SF1">
    <property type="entry name" value="FATTY ACID SYNTHASE"/>
    <property type="match status" value="1"/>
</dbReference>
<dbReference type="InterPro" id="IPR001242">
    <property type="entry name" value="Condensation_dom"/>
</dbReference>
<feature type="compositionally biased region" description="Low complexity" evidence="4">
    <location>
        <begin position="421"/>
        <end position="438"/>
    </location>
</feature>
<dbReference type="Gene3D" id="3.30.559.10">
    <property type="entry name" value="Chloramphenicol acetyltransferase-like domain"/>
    <property type="match status" value="1"/>
</dbReference>
<dbReference type="Proteomes" id="UP000199028">
    <property type="component" value="Unassembled WGS sequence"/>
</dbReference>